<dbReference type="GO" id="GO:0005524">
    <property type="term" value="F:ATP binding"/>
    <property type="evidence" value="ECO:0007669"/>
    <property type="project" value="UniProtKB-KW"/>
</dbReference>
<dbReference type="PROSITE" id="PS50051">
    <property type="entry name" value="MCM_2"/>
    <property type="match status" value="1"/>
</dbReference>
<feature type="compositionally biased region" description="Acidic residues" evidence="3">
    <location>
        <begin position="731"/>
        <end position="740"/>
    </location>
</feature>
<sequence>MIGIAYDGSFGLIVSNGTKRTIVPVDKSDKEIFEILKEYLGEEYVAKHSGKFLTILGTLREAVFLNHISRIEDPSLNGKPIVIDLQIASTSITYVIPSRIIYGAVEKTNKNGEVEVVFPGGEGTIEINDLVNLKLIGARDTMVNYFLREKFGIHKDSPITVSEYRTAYYLHVRPPASELRKKGKEIFDAKSYEYKTYSLIIVTDEPLNLVAGKKIRILGTPVPSPKDSKLVIFAWHIDFPEEKESFSVDALMQLKAKLDSLGSLEAKVDWILENFEKYSGVVKRRNVALATLLTYFSPLYVEAFGKRERGWMLTAVVGDTTTGKSETVRLARELLDAGLFVSGEAATQAGLVGTATQVEGKGWFIDWGYLPLMDSRLLSVDGVHKLPKTVWASTAEALREGMIDIAKAARARANCRTRTIFIANPLSESYTTKDMNSFIYPVLALATIFDVINISRLDLAVFTIADEVKPHEIRGAGEPDPDFYLFREAIRWAWSNPEVEITQEALDEIVRASLRLYEKYFNNIVPLVTIDMRYKIARLAIALATLTMSTDLNKVIVTEEHVRFVEQFLDREYSRVGLDQLAKGESRELTADEFSALIGDIAERIGLDVDKLLDILRWMAVKGNFTRDEILQKFGIAEKNQLRPLLSELTGSGLIERKRGFVASGKLIKALKKIEQREEMVKCEVLVDADIIVHLEKGSYGPFKKGEIIEVPESDFVKLEELELVRRYDKSEDESSEEYPPDYIWFNEDRPS</sequence>
<gene>
    <name evidence="5" type="ORF">D9Q81_00385</name>
</gene>
<reference evidence="5 6" key="1">
    <citation type="submission" date="2018-10" db="EMBL/GenBank/DDBJ databases">
        <title>Co-occurring genomic capacity for anaerobic methane metabolism and dissimilatory sulfite reduction discovered in the Korarchaeota.</title>
        <authorList>
            <person name="Mckay L.J."/>
            <person name="Dlakic M."/>
            <person name="Fields M.W."/>
            <person name="Delmont T.O."/>
            <person name="Eren A.M."/>
            <person name="Jay Z.J."/>
            <person name="Klingelsmith K.B."/>
            <person name="Rusch D.B."/>
            <person name="Inskeep W.P."/>
        </authorList>
    </citation>
    <scope>NUCLEOTIDE SEQUENCE [LARGE SCALE GENOMIC DNA]</scope>
    <source>
        <strain evidence="5 6">WS</strain>
    </source>
</reference>
<dbReference type="SUPFAM" id="SSF52540">
    <property type="entry name" value="P-loop containing nucleoside triphosphate hydrolases"/>
    <property type="match status" value="1"/>
</dbReference>
<evidence type="ECO:0000256" key="3">
    <source>
        <dbReference type="SAM" id="MobiDB-lite"/>
    </source>
</evidence>
<accession>A0A429GAD7</accession>
<comment type="caution">
    <text evidence="5">The sequence shown here is derived from an EMBL/GenBank/DDBJ whole genome shotgun (WGS) entry which is preliminary data.</text>
</comment>
<proteinExistence type="predicted"/>
<name>A0A429GAD7_9CREN</name>
<feature type="domain" description="MCM C-terminal AAA(+) ATPase" evidence="4">
    <location>
        <begin position="305"/>
        <end position="454"/>
    </location>
</feature>
<dbReference type="RefSeq" id="WP_125740381.1">
    <property type="nucleotide sequence ID" value="NZ_RCOR01000003.1"/>
</dbReference>
<evidence type="ECO:0000259" key="4">
    <source>
        <dbReference type="PROSITE" id="PS50051"/>
    </source>
</evidence>
<dbReference type="GO" id="GO:0003677">
    <property type="term" value="F:DNA binding"/>
    <property type="evidence" value="ECO:0007669"/>
    <property type="project" value="InterPro"/>
</dbReference>
<dbReference type="Proteomes" id="UP000278149">
    <property type="component" value="Unassembled WGS sequence"/>
</dbReference>
<evidence type="ECO:0000256" key="1">
    <source>
        <dbReference type="ARBA" id="ARBA00022741"/>
    </source>
</evidence>
<organism evidence="5 6">
    <name type="scientific">Candidatus Korarchaeum cryptofilum</name>
    <dbReference type="NCBI Taxonomy" id="498846"/>
    <lineage>
        <taxon>Archaea</taxon>
        <taxon>Thermoproteota</taxon>
        <taxon>Candidatus Korarchaeia</taxon>
        <taxon>Candidatus Korarchaeales</taxon>
        <taxon>Candidatus Korarchaeaceae</taxon>
        <taxon>Candidatus Korarchaeum</taxon>
    </lineage>
</organism>
<feature type="region of interest" description="Disordered" evidence="3">
    <location>
        <begin position="729"/>
        <end position="752"/>
    </location>
</feature>
<evidence type="ECO:0000256" key="2">
    <source>
        <dbReference type="ARBA" id="ARBA00022840"/>
    </source>
</evidence>
<dbReference type="InterPro" id="IPR027417">
    <property type="entry name" value="P-loop_NTPase"/>
</dbReference>
<dbReference type="Gene3D" id="3.40.50.300">
    <property type="entry name" value="P-loop containing nucleotide triphosphate hydrolases"/>
    <property type="match status" value="1"/>
</dbReference>
<evidence type="ECO:0000313" key="6">
    <source>
        <dbReference type="Proteomes" id="UP000278149"/>
    </source>
</evidence>
<keyword evidence="1" id="KW-0547">Nucleotide-binding</keyword>
<dbReference type="InterPro" id="IPR001208">
    <property type="entry name" value="MCM_dom"/>
</dbReference>
<keyword evidence="2" id="KW-0067">ATP-binding</keyword>
<evidence type="ECO:0000313" key="5">
    <source>
        <dbReference type="EMBL" id="RSN70770.1"/>
    </source>
</evidence>
<protein>
    <recommendedName>
        <fullName evidence="4">MCM C-terminal AAA(+) ATPase domain-containing protein</fullName>
    </recommendedName>
</protein>
<dbReference type="Pfam" id="PF00493">
    <property type="entry name" value="MCM"/>
    <property type="match status" value="1"/>
</dbReference>
<dbReference type="AlphaFoldDB" id="A0A429GAD7"/>
<dbReference type="EMBL" id="RCOR01000003">
    <property type="protein sequence ID" value="RSN70770.1"/>
    <property type="molecule type" value="Genomic_DNA"/>
</dbReference>